<evidence type="ECO:0000256" key="1">
    <source>
        <dbReference type="SAM" id="MobiDB-lite"/>
    </source>
</evidence>
<comment type="caution">
    <text evidence="2">The sequence shown here is derived from an EMBL/GenBank/DDBJ whole genome shotgun (WGS) entry which is preliminary data.</text>
</comment>
<evidence type="ECO:0000313" key="2">
    <source>
        <dbReference type="EMBL" id="KAK3788276.1"/>
    </source>
</evidence>
<name>A0AAE1AJG8_9GAST</name>
<dbReference type="EMBL" id="JAWDGP010001773">
    <property type="protein sequence ID" value="KAK3788276.1"/>
    <property type="molecule type" value="Genomic_DNA"/>
</dbReference>
<organism evidence="2 3">
    <name type="scientific">Elysia crispata</name>
    <name type="common">lettuce slug</name>
    <dbReference type="NCBI Taxonomy" id="231223"/>
    <lineage>
        <taxon>Eukaryota</taxon>
        <taxon>Metazoa</taxon>
        <taxon>Spiralia</taxon>
        <taxon>Lophotrochozoa</taxon>
        <taxon>Mollusca</taxon>
        <taxon>Gastropoda</taxon>
        <taxon>Heterobranchia</taxon>
        <taxon>Euthyneura</taxon>
        <taxon>Panpulmonata</taxon>
        <taxon>Sacoglossa</taxon>
        <taxon>Placobranchoidea</taxon>
        <taxon>Plakobranchidae</taxon>
        <taxon>Elysia</taxon>
    </lineage>
</organism>
<dbReference type="Proteomes" id="UP001283361">
    <property type="component" value="Unassembled WGS sequence"/>
</dbReference>
<protein>
    <submittedName>
        <fullName evidence="2">Uncharacterized protein</fullName>
    </submittedName>
</protein>
<proteinExistence type="predicted"/>
<reference evidence="2" key="1">
    <citation type="journal article" date="2023" name="G3 (Bethesda)">
        <title>A reference genome for the long-term kleptoplast-retaining sea slug Elysia crispata morphotype clarki.</title>
        <authorList>
            <person name="Eastman K.E."/>
            <person name="Pendleton A.L."/>
            <person name="Shaikh M.A."/>
            <person name="Suttiyut T."/>
            <person name="Ogas R."/>
            <person name="Tomko P."/>
            <person name="Gavelis G."/>
            <person name="Widhalm J.R."/>
            <person name="Wisecaver J.H."/>
        </authorList>
    </citation>
    <scope>NUCLEOTIDE SEQUENCE</scope>
    <source>
        <strain evidence="2">ECLA1</strain>
    </source>
</reference>
<keyword evidence="3" id="KW-1185">Reference proteome</keyword>
<dbReference type="AlphaFoldDB" id="A0AAE1AJG8"/>
<accession>A0AAE1AJG8</accession>
<sequence length="118" mass="12890">MLINLIPRGESGSSNSRLLLKTFCLISSRFIFALGDYIAVAIPGLHVFRCCCLIIKDIERLLGNNGWQPIEAGQNSVESVRVEACAEPPINPHYTVEVGLTPPDPDASRRSLQRTGPS</sequence>
<gene>
    <name evidence="2" type="ORF">RRG08_027010</name>
</gene>
<feature type="region of interest" description="Disordered" evidence="1">
    <location>
        <begin position="96"/>
        <end position="118"/>
    </location>
</feature>
<evidence type="ECO:0000313" key="3">
    <source>
        <dbReference type="Proteomes" id="UP001283361"/>
    </source>
</evidence>